<dbReference type="SUPFAM" id="SSF46785">
    <property type="entry name" value="Winged helix' DNA-binding domain"/>
    <property type="match status" value="1"/>
</dbReference>
<keyword evidence="2" id="KW-0805">Transcription regulation</keyword>
<feature type="region of interest" description="Disordered" evidence="7">
    <location>
        <begin position="1"/>
        <end position="85"/>
    </location>
</feature>
<feature type="region of interest" description="Disordered" evidence="7">
    <location>
        <begin position="290"/>
        <end position="311"/>
    </location>
</feature>
<evidence type="ECO:0000313" key="10">
    <source>
        <dbReference type="EMBL" id="OCT53847.1"/>
    </source>
</evidence>
<feature type="compositionally biased region" description="Low complexity" evidence="7">
    <location>
        <begin position="440"/>
        <end position="451"/>
    </location>
</feature>
<dbReference type="Gene3D" id="1.10.10.10">
    <property type="entry name" value="Winged helix-like DNA-binding domain superfamily/Winged helix DNA-binding domain"/>
    <property type="match status" value="1"/>
</dbReference>
<reference evidence="11" key="1">
    <citation type="submission" date="2015-07" db="EMBL/GenBank/DDBJ databases">
        <authorList>
            <person name="Teixeira M.M."/>
            <person name="Souza R.C."/>
            <person name="Almeida L.G."/>
            <person name="Vicente V.A."/>
            <person name="de Hoog S."/>
            <person name="Bocca A.L."/>
            <person name="de Almeida S.R."/>
            <person name="Vasconcelos A.T."/>
            <person name="Felipe M.S."/>
        </authorList>
    </citation>
    <scope>NUCLEOTIDE SEQUENCE [LARGE SCALE GENOMIC DNA]</scope>
    <source>
        <strain evidence="11">KSF</strain>
    </source>
</reference>
<dbReference type="FunFam" id="1.10.10.10:FF:000030">
    <property type="entry name" value="Forkhead box protein K2"/>
    <property type="match status" value="1"/>
</dbReference>
<dbReference type="OrthoDB" id="5954824at2759"/>
<name>A0A1C1CZ75_9EURO</name>
<evidence type="ECO:0000256" key="3">
    <source>
        <dbReference type="ARBA" id="ARBA00023125"/>
    </source>
</evidence>
<feature type="compositionally biased region" description="Low complexity" evidence="7">
    <location>
        <begin position="678"/>
        <end position="699"/>
    </location>
</feature>
<proteinExistence type="predicted"/>
<dbReference type="VEuPathDB" id="FungiDB:G647_00771"/>
<evidence type="ECO:0000256" key="6">
    <source>
        <dbReference type="PROSITE-ProRule" id="PRU00089"/>
    </source>
</evidence>
<evidence type="ECO:0000256" key="2">
    <source>
        <dbReference type="ARBA" id="ARBA00023015"/>
    </source>
</evidence>
<feature type="compositionally biased region" description="Basic and acidic residues" evidence="7">
    <location>
        <begin position="653"/>
        <end position="668"/>
    </location>
</feature>
<dbReference type="SMART" id="SM00240">
    <property type="entry name" value="FHA"/>
    <property type="match status" value="1"/>
</dbReference>
<gene>
    <name evidence="10" type="ORF">CLCR_09626</name>
</gene>
<dbReference type="SMART" id="SM00339">
    <property type="entry name" value="FH"/>
    <property type="match status" value="1"/>
</dbReference>
<dbReference type="Gene3D" id="2.60.200.20">
    <property type="match status" value="1"/>
</dbReference>
<feature type="compositionally biased region" description="Pro residues" evidence="7">
    <location>
        <begin position="501"/>
        <end position="518"/>
    </location>
</feature>
<comment type="subcellular location">
    <subcellularLocation>
        <location evidence="1 6">Nucleus</location>
    </subcellularLocation>
</comment>
<evidence type="ECO:0000259" key="9">
    <source>
        <dbReference type="PROSITE" id="PS50039"/>
    </source>
</evidence>
<evidence type="ECO:0000256" key="4">
    <source>
        <dbReference type="ARBA" id="ARBA00023163"/>
    </source>
</evidence>
<evidence type="ECO:0000313" key="11">
    <source>
        <dbReference type="Proteomes" id="UP000094526"/>
    </source>
</evidence>
<evidence type="ECO:0000256" key="1">
    <source>
        <dbReference type="ARBA" id="ARBA00004123"/>
    </source>
</evidence>
<keyword evidence="4" id="KW-0804">Transcription</keyword>
<feature type="compositionally biased region" description="Basic residues" evidence="7">
    <location>
        <begin position="1"/>
        <end position="10"/>
    </location>
</feature>
<feature type="region of interest" description="Disordered" evidence="7">
    <location>
        <begin position="536"/>
        <end position="558"/>
    </location>
</feature>
<feature type="DNA-binding region" description="Fork-head" evidence="6">
    <location>
        <begin position="349"/>
        <end position="439"/>
    </location>
</feature>
<dbReference type="PROSITE" id="PS00657">
    <property type="entry name" value="FORK_HEAD_1"/>
    <property type="match status" value="1"/>
</dbReference>
<dbReference type="InterPro" id="IPR036388">
    <property type="entry name" value="WH-like_DNA-bd_sf"/>
</dbReference>
<dbReference type="GO" id="GO:0000978">
    <property type="term" value="F:RNA polymerase II cis-regulatory region sequence-specific DNA binding"/>
    <property type="evidence" value="ECO:0007669"/>
    <property type="project" value="TreeGrafter"/>
</dbReference>
<dbReference type="SUPFAM" id="SSF49879">
    <property type="entry name" value="SMAD/FHA domain"/>
    <property type="match status" value="1"/>
</dbReference>
<dbReference type="InterPro" id="IPR018122">
    <property type="entry name" value="TF_fork_head_CS_1"/>
</dbReference>
<dbReference type="GO" id="GO:0005634">
    <property type="term" value="C:nucleus"/>
    <property type="evidence" value="ECO:0007669"/>
    <property type="project" value="UniProtKB-SubCell"/>
</dbReference>
<dbReference type="Proteomes" id="UP000094526">
    <property type="component" value="Unassembled WGS sequence"/>
</dbReference>
<organism evidence="10 11">
    <name type="scientific">Cladophialophora carrionii</name>
    <dbReference type="NCBI Taxonomy" id="86049"/>
    <lineage>
        <taxon>Eukaryota</taxon>
        <taxon>Fungi</taxon>
        <taxon>Dikarya</taxon>
        <taxon>Ascomycota</taxon>
        <taxon>Pezizomycotina</taxon>
        <taxon>Eurotiomycetes</taxon>
        <taxon>Chaetothyriomycetidae</taxon>
        <taxon>Chaetothyriales</taxon>
        <taxon>Herpotrichiellaceae</taxon>
        <taxon>Cladophialophora</taxon>
    </lineage>
</organism>
<dbReference type="AlphaFoldDB" id="A0A1C1CZ75"/>
<comment type="caution">
    <text evidence="10">The sequence shown here is derived from an EMBL/GenBank/DDBJ whole genome shotgun (WGS) entry which is preliminary data.</text>
</comment>
<dbReference type="EMBL" id="LGRB01000008">
    <property type="protein sequence ID" value="OCT53847.1"/>
    <property type="molecule type" value="Genomic_DNA"/>
</dbReference>
<feature type="region of interest" description="Disordered" evidence="7">
    <location>
        <begin position="434"/>
        <end position="523"/>
    </location>
</feature>
<feature type="domain" description="Fork-head" evidence="9">
    <location>
        <begin position="349"/>
        <end position="439"/>
    </location>
</feature>
<feature type="domain" description="FHA" evidence="8">
    <location>
        <begin position="140"/>
        <end position="215"/>
    </location>
</feature>
<dbReference type="PRINTS" id="PR00053">
    <property type="entry name" value="FORKHEAD"/>
</dbReference>
<dbReference type="Pfam" id="PF00250">
    <property type="entry name" value="Forkhead"/>
    <property type="match status" value="1"/>
</dbReference>
<dbReference type="PANTHER" id="PTHR45881">
    <property type="entry name" value="CHECKPOINT SUPPRESSOR 1-LIKE, ISOFORM A-RELATED"/>
    <property type="match status" value="1"/>
</dbReference>
<evidence type="ECO:0000256" key="5">
    <source>
        <dbReference type="ARBA" id="ARBA00023242"/>
    </source>
</evidence>
<feature type="compositionally biased region" description="Acidic residues" evidence="7">
    <location>
        <begin position="73"/>
        <end position="82"/>
    </location>
</feature>
<dbReference type="STRING" id="86049.A0A1C1CZ75"/>
<dbReference type="Pfam" id="PF00498">
    <property type="entry name" value="FHA"/>
    <property type="match status" value="1"/>
</dbReference>
<feature type="region of interest" description="Disordered" evidence="7">
    <location>
        <begin position="622"/>
        <end position="798"/>
    </location>
</feature>
<dbReference type="InterPro" id="IPR036390">
    <property type="entry name" value="WH_DNA-bd_sf"/>
</dbReference>
<dbReference type="GO" id="GO:0000981">
    <property type="term" value="F:DNA-binding transcription factor activity, RNA polymerase II-specific"/>
    <property type="evidence" value="ECO:0007669"/>
    <property type="project" value="TreeGrafter"/>
</dbReference>
<sequence length="798" mass="86344">MPPSKRKARRKPADLPASSDVELPDSSPSRPSAKKRKIDAEHMQVNGTRAAPSAKKKSVVPEPELEQTPAPDSGDEETEEVSQSELIDSVVSYLQVSKDVVVARAEYSNDNVQSNSPHKVSAYAKIAGRDWTYFVREQSVNFGRPPDDKPVANGASSPVADLKEVFPVHIDLGPSKIVSRHHASVYYDADYPEGEGGWHVRVNGRNGVRVNNVLIKKGLRKQLKSGDILEIAGTQMMFVTPDDKVQIDPYFIERAKALAAGEDVAPTHSQPELARYDPGSEAGVNFPSLAPAPPNFKRETTPPAQLADGKGQRGVFDSKMAMSPMYGRGMMMESTQEIDYSRDSAKDLKPPFSYAIMIAQAIFSSEDEKMTLANIYSFIADKYAFYRHSNSGWQNSIRHNLSLNKAFQKVPRRTDEPGKGMKWQIAPEYRQEYWKKQARRGGSAPSSPASGKEVNPNFRGPNGQNLGYDTSMVGQFSARDMSERSGGPPGSKMNLQFPSFNPGPPYPPGPNLAPPGPQPHEAVTPLRRRTDTINTIPDMDLEDSPLRHGQPGPTPRVGNGLPVYTLPSSVPPAHHSPTNPTLSSSYLDTPFHPSQHSIITPAPLRQNPRLAPPSTLIAPSKFMPESSPAGPQGLFWKGIMGATPGQPLPDISPIKDDDPRTNGIERHVMSSSPPPMDPNMGSPSKPARSSQAPFSSSSAVKKESTAPLAQRENGTALEEDGRFGRSFSSNGPAINRPPSSSRFPPQPPASNSDAKPSHEDDDDDGDGGFDLAKGFAPIAGGSFHSQRSSSLGVARAGS</sequence>
<dbReference type="CDD" id="cd00059">
    <property type="entry name" value="FH_FOX"/>
    <property type="match status" value="1"/>
</dbReference>
<dbReference type="VEuPathDB" id="FungiDB:CLCR_09626"/>
<dbReference type="CDD" id="cd22701">
    <property type="entry name" value="FHA_FKH1-like"/>
    <property type="match status" value="1"/>
</dbReference>
<keyword evidence="5 6" id="KW-0539">Nucleus</keyword>
<keyword evidence="3 6" id="KW-0238">DNA-binding</keyword>
<evidence type="ECO:0000259" key="8">
    <source>
        <dbReference type="PROSITE" id="PS50006"/>
    </source>
</evidence>
<dbReference type="PROSITE" id="PS50006">
    <property type="entry name" value="FHA_DOMAIN"/>
    <property type="match status" value="1"/>
</dbReference>
<feature type="compositionally biased region" description="Polar residues" evidence="7">
    <location>
        <begin position="462"/>
        <end position="474"/>
    </location>
</feature>
<dbReference type="PANTHER" id="PTHR45881:SF1">
    <property type="entry name" value="FORK HEAD PROTEIN HOMOLOG 2"/>
    <property type="match status" value="1"/>
</dbReference>
<accession>A0A1C1CZ75</accession>
<keyword evidence="11" id="KW-1185">Reference proteome</keyword>
<dbReference type="InterPro" id="IPR030456">
    <property type="entry name" value="TF_fork_head_CS_2"/>
</dbReference>
<dbReference type="InterPro" id="IPR001766">
    <property type="entry name" value="Fork_head_dom"/>
</dbReference>
<evidence type="ECO:0000256" key="7">
    <source>
        <dbReference type="SAM" id="MobiDB-lite"/>
    </source>
</evidence>
<dbReference type="InterPro" id="IPR008984">
    <property type="entry name" value="SMAD_FHA_dom_sf"/>
</dbReference>
<protein>
    <submittedName>
        <fullName evidence="10">Putative forkhead transcription factor Fkh1/2</fullName>
    </submittedName>
</protein>
<dbReference type="PROSITE" id="PS00658">
    <property type="entry name" value="FORK_HEAD_2"/>
    <property type="match status" value="1"/>
</dbReference>
<dbReference type="InterPro" id="IPR000253">
    <property type="entry name" value="FHA_dom"/>
</dbReference>
<dbReference type="PROSITE" id="PS50039">
    <property type="entry name" value="FORK_HEAD_3"/>
    <property type="match status" value="1"/>
</dbReference>
<dbReference type="eggNOG" id="KOG2294">
    <property type="taxonomic scope" value="Eukaryota"/>
</dbReference>